<name>A0A9D4JXN4_DREPO</name>
<evidence type="ECO:0000313" key="2">
    <source>
        <dbReference type="EMBL" id="KAH3826774.1"/>
    </source>
</evidence>
<dbReference type="EMBL" id="JAIWYP010000005">
    <property type="protein sequence ID" value="KAH3826774.1"/>
    <property type="molecule type" value="Genomic_DNA"/>
</dbReference>
<feature type="compositionally biased region" description="Low complexity" evidence="1">
    <location>
        <begin position="36"/>
        <end position="47"/>
    </location>
</feature>
<organism evidence="2 3">
    <name type="scientific">Dreissena polymorpha</name>
    <name type="common">Zebra mussel</name>
    <name type="synonym">Mytilus polymorpha</name>
    <dbReference type="NCBI Taxonomy" id="45954"/>
    <lineage>
        <taxon>Eukaryota</taxon>
        <taxon>Metazoa</taxon>
        <taxon>Spiralia</taxon>
        <taxon>Lophotrochozoa</taxon>
        <taxon>Mollusca</taxon>
        <taxon>Bivalvia</taxon>
        <taxon>Autobranchia</taxon>
        <taxon>Heteroconchia</taxon>
        <taxon>Euheterodonta</taxon>
        <taxon>Imparidentia</taxon>
        <taxon>Neoheterodontei</taxon>
        <taxon>Myida</taxon>
        <taxon>Dreissenoidea</taxon>
        <taxon>Dreissenidae</taxon>
        <taxon>Dreissena</taxon>
    </lineage>
</organism>
<reference evidence="2" key="1">
    <citation type="journal article" date="2019" name="bioRxiv">
        <title>The Genome of the Zebra Mussel, Dreissena polymorpha: A Resource for Invasive Species Research.</title>
        <authorList>
            <person name="McCartney M.A."/>
            <person name="Auch B."/>
            <person name="Kono T."/>
            <person name="Mallez S."/>
            <person name="Zhang Y."/>
            <person name="Obille A."/>
            <person name="Becker A."/>
            <person name="Abrahante J.E."/>
            <person name="Garbe J."/>
            <person name="Badalamenti J.P."/>
            <person name="Herman A."/>
            <person name="Mangelson H."/>
            <person name="Liachko I."/>
            <person name="Sullivan S."/>
            <person name="Sone E.D."/>
            <person name="Koren S."/>
            <person name="Silverstein K.A.T."/>
            <person name="Beckman K.B."/>
            <person name="Gohl D.M."/>
        </authorList>
    </citation>
    <scope>NUCLEOTIDE SEQUENCE</scope>
    <source>
        <strain evidence="2">Duluth1</strain>
        <tissue evidence="2">Whole animal</tissue>
    </source>
</reference>
<reference evidence="2" key="2">
    <citation type="submission" date="2020-11" db="EMBL/GenBank/DDBJ databases">
        <authorList>
            <person name="McCartney M.A."/>
            <person name="Auch B."/>
            <person name="Kono T."/>
            <person name="Mallez S."/>
            <person name="Becker A."/>
            <person name="Gohl D.M."/>
            <person name="Silverstein K.A.T."/>
            <person name="Koren S."/>
            <person name="Bechman K.B."/>
            <person name="Herman A."/>
            <person name="Abrahante J.E."/>
            <person name="Garbe J."/>
        </authorList>
    </citation>
    <scope>NUCLEOTIDE SEQUENCE</scope>
    <source>
        <strain evidence="2">Duluth1</strain>
        <tissue evidence="2">Whole animal</tissue>
    </source>
</reference>
<comment type="caution">
    <text evidence="2">The sequence shown here is derived from an EMBL/GenBank/DDBJ whole genome shotgun (WGS) entry which is preliminary data.</text>
</comment>
<keyword evidence="3" id="KW-1185">Reference proteome</keyword>
<sequence length="54" mass="6329">MTPIREEDDMFMDPEEPALPTWLLDVRPLKRRGHFSPSTMSLPLSPLDTDQRYV</sequence>
<feature type="region of interest" description="Disordered" evidence="1">
    <location>
        <begin position="34"/>
        <end position="54"/>
    </location>
</feature>
<gene>
    <name evidence="2" type="ORF">DPMN_128685</name>
</gene>
<dbReference type="Proteomes" id="UP000828390">
    <property type="component" value="Unassembled WGS sequence"/>
</dbReference>
<proteinExistence type="predicted"/>
<evidence type="ECO:0000256" key="1">
    <source>
        <dbReference type="SAM" id="MobiDB-lite"/>
    </source>
</evidence>
<accession>A0A9D4JXN4</accession>
<protein>
    <submittedName>
        <fullName evidence="2">Uncharacterized protein</fullName>
    </submittedName>
</protein>
<evidence type="ECO:0000313" key="3">
    <source>
        <dbReference type="Proteomes" id="UP000828390"/>
    </source>
</evidence>
<dbReference type="AlphaFoldDB" id="A0A9D4JXN4"/>